<name>A0AAE1BU31_PETCI</name>
<keyword evidence="3" id="KW-1185">Reference proteome</keyword>
<protein>
    <submittedName>
        <fullName evidence="2">Uncharacterized protein</fullName>
    </submittedName>
</protein>
<evidence type="ECO:0000313" key="2">
    <source>
        <dbReference type="EMBL" id="KAK3856503.1"/>
    </source>
</evidence>
<feature type="compositionally biased region" description="Pro residues" evidence="1">
    <location>
        <begin position="88"/>
        <end position="108"/>
    </location>
</feature>
<evidence type="ECO:0000313" key="3">
    <source>
        <dbReference type="Proteomes" id="UP001286313"/>
    </source>
</evidence>
<dbReference type="EMBL" id="JAWQEG010005864">
    <property type="protein sequence ID" value="KAK3856503.1"/>
    <property type="molecule type" value="Genomic_DNA"/>
</dbReference>
<evidence type="ECO:0000256" key="1">
    <source>
        <dbReference type="SAM" id="MobiDB-lite"/>
    </source>
</evidence>
<sequence length="191" mass="21466">MLLRPLHSLFSWQPWGVFVVWGRLSCSRSFNTVGGNTLTWSGRLDYLQLLLHSTTPPLHTTTLPLHSTPPLYPPPLHPPPLHTTLPTPSTPLYPPPPHHSTPPTPLYPSTPHHHSTPPLHTTTLPLHSTPPLYPSTPHHHSTTQFSTPFDPSTPLRTRPALHYLLTCQRNILVWFISYLVQRSGTCQSEEA</sequence>
<comment type="caution">
    <text evidence="2">The sequence shown here is derived from an EMBL/GenBank/DDBJ whole genome shotgun (WGS) entry which is preliminary data.</text>
</comment>
<reference evidence="2" key="1">
    <citation type="submission" date="2023-10" db="EMBL/GenBank/DDBJ databases">
        <title>Genome assemblies of two species of porcelain crab, Petrolisthes cinctipes and Petrolisthes manimaculis (Anomura: Porcellanidae).</title>
        <authorList>
            <person name="Angst P."/>
        </authorList>
    </citation>
    <scope>NUCLEOTIDE SEQUENCE</scope>
    <source>
        <strain evidence="2">PB745_01</strain>
        <tissue evidence="2">Gill</tissue>
    </source>
</reference>
<dbReference type="Proteomes" id="UP001286313">
    <property type="component" value="Unassembled WGS sequence"/>
</dbReference>
<feature type="region of interest" description="Disordered" evidence="1">
    <location>
        <begin position="61"/>
        <end position="152"/>
    </location>
</feature>
<accession>A0AAE1BU31</accession>
<organism evidence="2 3">
    <name type="scientific">Petrolisthes cinctipes</name>
    <name type="common">Flat porcelain crab</name>
    <dbReference type="NCBI Taxonomy" id="88211"/>
    <lineage>
        <taxon>Eukaryota</taxon>
        <taxon>Metazoa</taxon>
        <taxon>Ecdysozoa</taxon>
        <taxon>Arthropoda</taxon>
        <taxon>Crustacea</taxon>
        <taxon>Multicrustacea</taxon>
        <taxon>Malacostraca</taxon>
        <taxon>Eumalacostraca</taxon>
        <taxon>Eucarida</taxon>
        <taxon>Decapoda</taxon>
        <taxon>Pleocyemata</taxon>
        <taxon>Anomura</taxon>
        <taxon>Galatheoidea</taxon>
        <taxon>Porcellanidae</taxon>
        <taxon>Petrolisthes</taxon>
    </lineage>
</organism>
<gene>
    <name evidence="2" type="ORF">Pcinc_037179</name>
</gene>
<feature type="compositionally biased region" description="Pro residues" evidence="1">
    <location>
        <begin position="70"/>
        <end position="81"/>
    </location>
</feature>
<dbReference type="AlphaFoldDB" id="A0AAE1BU31"/>
<feature type="compositionally biased region" description="Low complexity" evidence="1">
    <location>
        <begin position="116"/>
        <end position="130"/>
    </location>
</feature>
<proteinExistence type="predicted"/>